<dbReference type="EMBL" id="LAZR01000352">
    <property type="protein sequence ID" value="KKN72945.1"/>
    <property type="molecule type" value="Genomic_DNA"/>
</dbReference>
<reference evidence="1" key="1">
    <citation type="journal article" date="2015" name="Nature">
        <title>Complex archaea that bridge the gap between prokaryotes and eukaryotes.</title>
        <authorList>
            <person name="Spang A."/>
            <person name="Saw J.H."/>
            <person name="Jorgensen S.L."/>
            <person name="Zaremba-Niedzwiedzka K."/>
            <person name="Martijn J."/>
            <person name="Lind A.E."/>
            <person name="van Eijk R."/>
            <person name="Schleper C."/>
            <person name="Guy L."/>
            <person name="Ettema T.J."/>
        </authorList>
    </citation>
    <scope>NUCLEOTIDE SEQUENCE</scope>
</reference>
<accession>A0A0F9SVE1</accession>
<dbReference type="AlphaFoldDB" id="A0A0F9SVE1"/>
<sequence>MALTANRVSKFSERNELERLEVDVSDPVIFEGAILARNPGGTGNLLLGADTASFVFAGIAFDEFPGFVPQDVTTITTDDRKIDVAVPGSGRSFILPIGSTVDATDIGLDVFIVDDETVDLVGVTTNDVRVGTIVNVIDANTVKVRI</sequence>
<proteinExistence type="predicted"/>
<evidence type="ECO:0000313" key="1">
    <source>
        <dbReference type="EMBL" id="KKN72945.1"/>
    </source>
</evidence>
<protein>
    <submittedName>
        <fullName evidence="1">Uncharacterized protein</fullName>
    </submittedName>
</protein>
<organism evidence="1">
    <name type="scientific">marine sediment metagenome</name>
    <dbReference type="NCBI Taxonomy" id="412755"/>
    <lineage>
        <taxon>unclassified sequences</taxon>
        <taxon>metagenomes</taxon>
        <taxon>ecological metagenomes</taxon>
    </lineage>
</organism>
<gene>
    <name evidence="1" type="ORF">LCGC14_0404990</name>
</gene>
<comment type="caution">
    <text evidence="1">The sequence shown here is derived from an EMBL/GenBank/DDBJ whole genome shotgun (WGS) entry which is preliminary data.</text>
</comment>
<name>A0A0F9SVE1_9ZZZZ</name>